<dbReference type="Gene3D" id="3.60.130.30">
    <property type="match status" value="1"/>
</dbReference>
<name>A0A0W0F4P9_MONRR</name>
<accession>A0A0W0F4P9</accession>
<gene>
    <name evidence="2" type="ORF">WG66_16109</name>
</gene>
<dbReference type="Proteomes" id="UP000054988">
    <property type="component" value="Unassembled WGS sequence"/>
</dbReference>
<dbReference type="AlphaFoldDB" id="A0A0W0F4P9"/>
<dbReference type="EMBL" id="LATX01002337">
    <property type="protein sequence ID" value="KTB31311.1"/>
    <property type="molecule type" value="Genomic_DNA"/>
</dbReference>
<sequence>MVTPYFLPDDVDFALLLQCAFENEKDDLSTASNTSSPLSSVLSSSEFGPVPTPEATFPIRFEDLSSTNNAKPSKALAASIVQKSNLQKSHLQKLHSKSQGKRNCWKKRAAARAKVTPENYATPPPKKPCIQRELVLDFNLDQLHALENGLSGYHAQYSNINERKNVSFTGRLLKNYCSGFFALSAGVSCNLGLKEPKVVGQANKKNAESAVFYHCQPVLYHHIYAHAMFNFEPQTVCTEHTDFGNCADGLCAITALSPSVSGYNYKNGGHLILWDLHLVIEFPPGATVLILSAVLHHSNVAIGNEECWFSFTQYTAGSLF</sequence>
<evidence type="ECO:0000313" key="3">
    <source>
        <dbReference type="Proteomes" id="UP000054988"/>
    </source>
</evidence>
<feature type="region of interest" description="Disordered" evidence="1">
    <location>
        <begin position="28"/>
        <end position="50"/>
    </location>
</feature>
<evidence type="ECO:0000256" key="1">
    <source>
        <dbReference type="SAM" id="MobiDB-lite"/>
    </source>
</evidence>
<organism evidence="2 3">
    <name type="scientific">Moniliophthora roreri</name>
    <name type="common">Frosty pod rot fungus</name>
    <name type="synonym">Monilia roreri</name>
    <dbReference type="NCBI Taxonomy" id="221103"/>
    <lineage>
        <taxon>Eukaryota</taxon>
        <taxon>Fungi</taxon>
        <taxon>Dikarya</taxon>
        <taxon>Basidiomycota</taxon>
        <taxon>Agaricomycotina</taxon>
        <taxon>Agaricomycetes</taxon>
        <taxon>Agaricomycetidae</taxon>
        <taxon>Agaricales</taxon>
        <taxon>Marasmiineae</taxon>
        <taxon>Marasmiaceae</taxon>
        <taxon>Moniliophthora</taxon>
    </lineage>
</organism>
<feature type="compositionally biased region" description="Low complexity" evidence="1">
    <location>
        <begin position="29"/>
        <end position="45"/>
    </location>
</feature>
<reference evidence="2 3" key="1">
    <citation type="submission" date="2015-12" db="EMBL/GenBank/DDBJ databases">
        <title>Draft genome sequence of Moniliophthora roreri, the causal agent of frosty pod rot of cacao.</title>
        <authorList>
            <person name="Aime M.C."/>
            <person name="Diaz-Valderrama J.R."/>
            <person name="Kijpornyongpan T."/>
            <person name="Phillips-Mora W."/>
        </authorList>
    </citation>
    <scope>NUCLEOTIDE SEQUENCE [LARGE SCALE GENOMIC DNA]</scope>
    <source>
        <strain evidence="2 3">MCA 2952</strain>
    </source>
</reference>
<comment type="caution">
    <text evidence="2">The sequence shown here is derived from an EMBL/GenBank/DDBJ whole genome shotgun (WGS) entry which is preliminary data.</text>
</comment>
<proteinExistence type="predicted"/>
<evidence type="ECO:0000313" key="2">
    <source>
        <dbReference type="EMBL" id="KTB31311.1"/>
    </source>
</evidence>
<protein>
    <submittedName>
        <fullName evidence="2">Uncharacterized protein</fullName>
    </submittedName>
</protein>